<keyword evidence="7" id="KW-1185">Reference proteome</keyword>
<dbReference type="Proteomes" id="UP001500879">
    <property type="component" value="Unassembled WGS sequence"/>
</dbReference>
<name>A0ABP3IE27_9ACTN</name>
<evidence type="ECO:0000256" key="4">
    <source>
        <dbReference type="SAM" id="MobiDB-lite"/>
    </source>
</evidence>
<accession>A0ABP3IE27</accession>
<dbReference type="SUPFAM" id="SSF51905">
    <property type="entry name" value="FAD/NAD(P)-binding domain"/>
    <property type="match status" value="1"/>
</dbReference>
<evidence type="ECO:0000256" key="2">
    <source>
        <dbReference type="ARBA" id="ARBA00022630"/>
    </source>
</evidence>
<sequence length="505" mass="53834">MERIVIVGGGPVGLWLAAELRLHSVPVAVLEAREHPDPHSKALTVHPRTLEIFACRGVVEPFLAEGVHIPSGHFAALRERLDFRGLDTPFPFTLSLPQARTEELLEEHALGAGAEILRGHCVTGLEQGADAVELTVEGPGGEQRLRAAYVIGCDGTRSIVRRAAGIDFPGTPASLRAWLGDVVLDAPPPEPSFSGPHGHLMVFPLPGGVSRVVGNDPETLRVPHPGELTFEELRANVARIAGTDFGMRDPSWLSRFGNTTRQAAEYRKGRVLLAGDAAHMHFPAGGPGLNVGIQDAANLGWKLAATLHGTAPEGLLDTYHAERHPVGEELLLTTRAQAALMTTYSDEGRALRTLVGHLIATVPEFARTLAERVSGLSVAYPPAPDTSAPDAPAHPLTGRRAPDLRLGGGTSLFGLLRHGRHVLLDLTGKRSGRCPDAVFLSARLDGSRDAWSRVRAALIRPDGHVAWASDEADAEARGREVAAATVRDRRGVPVARSRSTAAARP</sequence>
<evidence type="ECO:0000313" key="6">
    <source>
        <dbReference type="EMBL" id="GAA0396943.1"/>
    </source>
</evidence>
<evidence type="ECO:0000256" key="1">
    <source>
        <dbReference type="ARBA" id="ARBA00001974"/>
    </source>
</evidence>
<organism evidence="6 7">
    <name type="scientific">Streptomyces luteireticuli</name>
    <dbReference type="NCBI Taxonomy" id="173858"/>
    <lineage>
        <taxon>Bacteria</taxon>
        <taxon>Bacillati</taxon>
        <taxon>Actinomycetota</taxon>
        <taxon>Actinomycetes</taxon>
        <taxon>Kitasatosporales</taxon>
        <taxon>Streptomycetaceae</taxon>
        <taxon>Streptomyces</taxon>
    </lineage>
</organism>
<evidence type="ECO:0000256" key="3">
    <source>
        <dbReference type="ARBA" id="ARBA00022827"/>
    </source>
</evidence>
<comment type="caution">
    <text evidence="6">The sequence shown here is derived from an EMBL/GenBank/DDBJ whole genome shotgun (WGS) entry which is preliminary data.</text>
</comment>
<dbReference type="Pfam" id="PF01494">
    <property type="entry name" value="FAD_binding_3"/>
    <property type="match status" value="1"/>
</dbReference>
<dbReference type="GO" id="GO:0004497">
    <property type="term" value="F:monooxygenase activity"/>
    <property type="evidence" value="ECO:0007669"/>
    <property type="project" value="UniProtKB-KW"/>
</dbReference>
<feature type="domain" description="FAD-binding" evidence="5">
    <location>
        <begin position="4"/>
        <end position="331"/>
    </location>
</feature>
<dbReference type="Pfam" id="PF21274">
    <property type="entry name" value="Rng_hyd_C"/>
    <property type="match status" value="1"/>
</dbReference>
<evidence type="ECO:0000313" key="7">
    <source>
        <dbReference type="Proteomes" id="UP001500879"/>
    </source>
</evidence>
<feature type="compositionally biased region" description="Basic and acidic residues" evidence="4">
    <location>
        <begin position="482"/>
        <end position="491"/>
    </location>
</feature>
<dbReference type="PANTHER" id="PTHR43004:SF19">
    <property type="entry name" value="BINDING MONOOXYGENASE, PUTATIVE (JCVI)-RELATED"/>
    <property type="match status" value="1"/>
</dbReference>
<keyword evidence="6" id="KW-0503">Monooxygenase</keyword>
<evidence type="ECO:0000259" key="5">
    <source>
        <dbReference type="Pfam" id="PF01494"/>
    </source>
</evidence>
<protein>
    <submittedName>
        <fullName evidence="6">Monooxygenase</fullName>
    </submittedName>
</protein>
<keyword evidence="3" id="KW-0274">FAD</keyword>
<dbReference type="PRINTS" id="PR00420">
    <property type="entry name" value="RNGMNOXGNASE"/>
</dbReference>
<reference evidence="7" key="1">
    <citation type="journal article" date="2019" name="Int. J. Syst. Evol. Microbiol.">
        <title>The Global Catalogue of Microorganisms (GCM) 10K type strain sequencing project: providing services to taxonomists for standard genome sequencing and annotation.</title>
        <authorList>
            <consortium name="The Broad Institute Genomics Platform"/>
            <consortium name="The Broad Institute Genome Sequencing Center for Infectious Disease"/>
            <person name="Wu L."/>
            <person name="Ma J."/>
        </authorList>
    </citation>
    <scope>NUCLEOTIDE SEQUENCE [LARGE SCALE GENOMIC DNA]</scope>
    <source>
        <strain evidence="7">JCM 4788</strain>
    </source>
</reference>
<feature type="compositionally biased region" description="Low complexity" evidence="4">
    <location>
        <begin position="385"/>
        <end position="395"/>
    </location>
</feature>
<comment type="cofactor">
    <cofactor evidence="1">
        <name>FAD</name>
        <dbReference type="ChEBI" id="CHEBI:57692"/>
    </cofactor>
</comment>
<gene>
    <name evidence="6" type="ORF">GCM10010357_17580</name>
</gene>
<feature type="region of interest" description="Disordered" evidence="4">
    <location>
        <begin position="482"/>
        <end position="505"/>
    </location>
</feature>
<dbReference type="InterPro" id="IPR050641">
    <property type="entry name" value="RIFMO-like"/>
</dbReference>
<keyword evidence="6" id="KW-0560">Oxidoreductase</keyword>
<dbReference type="Gene3D" id="3.30.70.2450">
    <property type="match status" value="1"/>
</dbReference>
<dbReference type="PANTHER" id="PTHR43004">
    <property type="entry name" value="TRK SYSTEM POTASSIUM UPTAKE PROTEIN"/>
    <property type="match status" value="1"/>
</dbReference>
<dbReference type="InterPro" id="IPR002938">
    <property type="entry name" value="FAD-bd"/>
</dbReference>
<dbReference type="Gene3D" id="3.40.30.120">
    <property type="match status" value="1"/>
</dbReference>
<proteinExistence type="predicted"/>
<dbReference type="InterPro" id="IPR036188">
    <property type="entry name" value="FAD/NAD-bd_sf"/>
</dbReference>
<keyword evidence="2" id="KW-0285">Flavoprotein</keyword>
<dbReference type="EMBL" id="BAAABX010000018">
    <property type="protein sequence ID" value="GAA0396943.1"/>
    <property type="molecule type" value="Genomic_DNA"/>
</dbReference>
<feature type="region of interest" description="Disordered" evidence="4">
    <location>
        <begin position="383"/>
        <end position="402"/>
    </location>
</feature>
<dbReference type="Gene3D" id="3.50.50.60">
    <property type="entry name" value="FAD/NAD(P)-binding domain"/>
    <property type="match status" value="2"/>
</dbReference>
<dbReference type="RefSeq" id="WP_344021746.1">
    <property type="nucleotide sequence ID" value="NZ_BAAABX010000018.1"/>
</dbReference>